<dbReference type="Pfam" id="PF00355">
    <property type="entry name" value="Rieske"/>
    <property type="match status" value="1"/>
</dbReference>
<reference evidence="10" key="1">
    <citation type="submission" date="2021-01" db="EMBL/GenBank/DDBJ databases">
        <title>Adiantum capillus-veneris genome.</title>
        <authorList>
            <person name="Fang Y."/>
            <person name="Liao Q."/>
        </authorList>
    </citation>
    <scope>NUCLEOTIDE SEQUENCE</scope>
    <source>
        <strain evidence="10">H3</strain>
        <tissue evidence="10">Leaf</tissue>
    </source>
</reference>
<keyword evidence="6" id="KW-0411">Iron-sulfur</keyword>
<keyword evidence="1" id="KW-0001">2Fe-2S</keyword>
<dbReference type="PROSITE" id="PS51296">
    <property type="entry name" value="RIESKE"/>
    <property type="match status" value="1"/>
</dbReference>
<dbReference type="Gene3D" id="2.102.10.10">
    <property type="entry name" value="Rieske [2Fe-2S] iron-sulphur domain"/>
    <property type="match status" value="1"/>
</dbReference>
<dbReference type="PANTHER" id="PTHR21262">
    <property type="entry name" value="GUANOSINE-3',5'-BIS DIPHOSPHATE 3'-PYROPHOSPHOHYDROLASE"/>
    <property type="match status" value="1"/>
</dbReference>
<feature type="domain" description="EF-hand" evidence="8">
    <location>
        <begin position="737"/>
        <end position="769"/>
    </location>
</feature>
<gene>
    <name evidence="10" type="ORF">GOP47_0024328</name>
</gene>
<protein>
    <recommendedName>
        <fullName evidence="12">GTP diphosphokinase</fullName>
    </recommendedName>
</protein>
<dbReference type="SMART" id="SM00054">
    <property type="entry name" value="EFh"/>
    <property type="match status" value="2"/>
</dbReference>
<feature type="domain" description="EF-hand" evidence="8">
    <location>
        <begin position="706"/>
        <end position="735"/>
    </location>
</feature>
<feature type="region of interest" description="Disordered" evidence="7">
    <location>
        <begin position="1"/>
        <end position="28"/>
    </location>
</feature>
<feature type="compositionally biased region" description="Polar residues" evidence="7">
    <location>
        <begin position="9"/>
        <end position="22"/>
    </location>
</feature>
<dbReference type="FunFam" id="3.30.460.10:FF:000025">
    <property type="entry name" value="probable GTP diphosphokinase CRSH, chloroplastic"/>
    <property type="match status" value="1"/>
</dbReference>
<dbReference type="InterPro" id="IPR036922">
    <property type="entry name" value="Rieske_2Fe-2S_sf"/>
</dbReference>
<evidence type="ECO:0008006" key="12">
    <source>
        <dbReference type="Google" id="ProtNLM"/>
    </source>
</evidence>
<dbReference type="CDD" id="cd05399">
    <property type="entry name" value="NT_Rel-Spo_like"/>
    <property type="match status" value="1"/>
</dbReference>
<dbReference type="SUPFAM" id="SSF81301">
    <property type="entry name" value="Nucleotidyltransferase"/>
    <property type="match status" value="1"/>
</dbReference>
<evidence type="ECO:0000256" key="6">
    <source>
        <dbReference type="ARBA" id="ARBA00023014"/>
    </source>
</evidence>
<dbReference type="OrthoDB" id="427950at2759"/>
<keyword evidence="11" id="KW-1185">Reference proteome</keyword>
<sequence>MDCSWSRAPLSSCTSSSHSQGAAHSMVPPPVLSSQANLSFCQRNKLRLPISHKRQKASVVVSCRKDASSKEEHEPEDDDLTVCGCEWYPVTAVDLLNKCIPNAVRVLKRDLVVWWDRNKQLWQVWDDKCPHQFAPLSEGQINERGDLECSKHGWCFAACGGSCIFILQSLEGGASVQKSGRTCVAIYPSIEREGFIWFGPNLKPAYGDTATKNLSISTSLFAKPKFKDDLCTSNLSHRYEQSVQNLVRSGRVHYAAYGPHDTSNASEERAELVPYHDNWPTSFAALPGGGQIVSDFSVAWDGLAGRLSPSVTSGQHMQLILSALKLTFSALNRVPGGRRFMLMNSLAIAYTLADLQMDARVMAAGLLRLAVEAGLLGISLVSQELGRDVGRLLHDCIRFKRTLDQMDLFDEESARAVRRFCLSYHDITAIIIEFSSRLQQMRLAHDLPRYQQQILALEALQIHAPLAHAIGKKEVSSELEDLAFKTVLPDSYEFLNIWLNCQWPDEKSVLEECKLRLSSALEQDEKLKLLTEGYTVLGRLKSRFSMMKKLLKDGRKPEEVYDVMGLRVVVTSKMDSTGLELIDTGRTACYRVLEIVRSLWEEVPGRLKDYVAYPKANGYESLHVAVYLTNPSLYQPTMELQIRTSSMDSKANEGDASHALYKGGLTDPGQAQQLKKLMMAAADRAALSLKELDNDVLLSKGLVHEDHMFLMFDTNKDGKISMSEFQQVMGDLGVDRKEVQEFVQLVDVNRDGSVSAEEFAEFKKKELGDYTIYTHMEDKDIC</sequence>
<comment type="caution">
    <text evidence="10">The sequence shown here is derived from an EMBL/GenBank/DDBJ whole genome shotgun (WGS) entry which is preliminary data.</text>
</comment>
<evidence type="ECO:0000256" key="5">
    <source>
        <dbReference type="ARBA" id="ARBA00023004"/>
    </source>
</evidence>
<evidence type="ECO:0000256" key="4">
    <source>
        <dbReference type="ARBA" id="ARBA00022946"/>
    </source>
</evidence>
<keyword evidence="4" id="KW-0809">Transit peptide</keyword>
<dbReference type="Pfam" id="PF13499">
    <property type="entry name" value="EF-hand_7"/>
    <property type="match status" value="1"/>
</dbReference>
<dbReference type="EMBL" id="JABFUD020000024">
    <property type="protein sequence ID" value="KAI5059908.1"/>
    <property type="molecule type" value="Genomic_DNA"/>
</dbReference>
<dbReference type="PROSITE" id="PS50222">
    <property type="entry name" value="EF_HAND_2"/>
    <property type="match status" value="2"/>
</dbReference>
<organism evidence="10 11">
    <name type="scientific">Adiantum capillus-veneris</name>
    <name type="common">Maidenhair fern</name>
    <dbReference type="NCBI Taxonomy" id="13818"/>
    <lineage>
        <taxon>Eukaryota</taxon>
        <taxon>Viridiplantae</taxon>
        <taxon>Streptophyta</taxon>
        <taxon>Embryophyta</taxon>
        <taxon>Tracheophyta</taxon>
        <taxon>Polypodiopsida</taxon>
        <taxon>Polypodiidae</taxon>
        <taxon>Polypodiales</taxon>
        <taxon>Pteridineae</taxon>
        <taxon>Pteridaceae</taxon>
        <taxon>Vittarioideae</taxon>
        <taxon>Adiantum</taxon>
    </lineage>
</organism>
<proteinExistence type="predicted"/>
<dbReference type="SUPFAM" id="SSF109604">
    <property type="entry name" value="HD-domain/PDEase-like"/>
    <property type="match status" value="1"/>
</dbReference>
<dbReference type="GO" id="GO:0051537">
    <property type="term" value="F:2 iron, 2 sulfur cluster binding"/>
    <property type="evidence" value="ECO:0007669"/>
    <property type="project" value="UniProtKB-KW"/>
</dbReference>
<name>A0A9D4U1Y1_ADICA</name>
<accession>A0A9D4U1Y1</accession>
<evidence type="ECO:0000259" key="9">
    <source>
        <dbReference type="PROSITE" id="PS51296"/>
    </source>
</evidence>
<dbReference type="PANTHER" id="PTHR21262:SF12">
    <property type="entry name" value="GTP DIPHOSPHOKINASE CRSH, CHLOROPLASTIC-RELATED"/>
    <property type="match status" value="1"/>
</dbReference>
<dbReference type="SUPFAM" id="SSF47473">
    <property type="entry name" value="EF-hand"/>
    <property type="match status" value="1"/>
</dbReference>
<evidence type="ECO:0000259" key="8">
    <source>
        <dbReference type="PROSITE" id="PS50222"/>
    </source>
</evidence>
<dbReference type="Pfam" id="PF04607">
    <property type="entry name" value="RelA_SpoT"/>
    <property type="match status" value="1"/>
</dbReference>
<dbReference type="InterPro" id="IPR018247">
    <property type="entry name" value="EF_Hand_1_Ca_BS"/>
</dbReference>
<dbReference type="GO" id="GO:0005509">
    <property type="term" value="F:calcium ion binding"/>
    <property type="evidence" value="ECO:0007669"/>
    <property type="project" value="InterPro"/>
</dbReference>
<dbReference type="InterPro" id="IPR007685">
    <property type="entry name" value="RelA_SpoT"/>
</dbReference>
<evidence type="ECO:0000313" key="10">
    <source>
        <dbReference type="EMBL" id="KAI5059908.1"/>
    </source>
</evidence>
<evidence type="ECO:0000256" key="3">
    <source>
        <dbReference type="ARBA" id="ARBA00022837"/>
    </source>
</evidence>
<keyword evidence="5" id="KW-0408">Iron</keyword>
<dbReference type="InterPro" id="IPR043519">
    <property type="entry name" value="NT_sf"/>
</dbReference>
<dbReference type="InterPro" id="IPR002048">
    <property type="entry name" value="EF_hand_dom"/>
</dbReference>
<dbReference type="Pfam" id="PF13328">
    <property type="entry name" value="HD_4"/>
    <property type="match status" value="1"/>
</dbReference>
<dbReference type="CDD" id="cd00051">
    <property type="entry name" value="EFh"/>
    <property type="match status" value="1"/>
</dbReference>
<evidence type="ECO:0000256" key="2">
    <source>
        <dbReference type="ARBA" id="ARBA00022723"/>
    </source>
</evidence>
<dbReference type="InterPro" id="IPR011992">
    <property type="entry name" value="EF-hand-dom_pair"/>
</dbReference>
<dbReference type="PROSITE" id="PS00018">
    <property type="entry name" value="EF_HAND_1"/>
    <property type="match status" value="2"/>
</dbReference>
<dbReference type="AlphaFoldDB" id="A0A9D4U1Y1"/>
<dbReference type="GO" id="GO:0015969">
    <property type="term" value="P:guanosine tetraphosphate metabolic process"/>
    <property type="evidence" value="ECO:0007669"/>
    <property type="project" value="InterPro"/>
</dbReference>
<keyword evidence="3" id="KW-0106">Calcium</keyword>
<keyword evidence="2" id="KW-0479">Metal-binding</keyword>
<dbReference type="Gene3D" id="1.10.3210.10">
    <property type="entry name" value="Hypothetical protein af1432"/>
    <property type="match status" value="1"/>
</dbReference>
<evidence type="ECO:0000313" key="11">
    <source>
        <dbReference type="Proteomes" id="UP000886520"/>
    </source>
</evidence>
<dbReference type="Gene3D" id="1.10.238.10">
    <property type="entry name" value="EF-hand"/>
    <property type="match status" value="1"/>
</dbReference>
<dbReference type="SUPFAM" id="SSF50022">
    <property type="entry name" value="ISP domain"/>
    <property type="match status" value="1"/>
</dbReference>
<evidence type="ECO:0000256" key="1">
    <source>
        <dbReference type="ARBA" id="ARBA00022714"/>
    </source>
</evidence>
<dbReference type="SMART" id="SM00954">
    <property type="entry name" value="RelA_SpoT"/>
    <property type="match status" value="1"/>
</dbReference>
<evidence type="ECO:0000256" key="7">
    <source>
        <dbReference type="SAM" id="MobiDB-lite"/>
    </source>
</evidence>
<feature type="domain" description="Rieske" evidence="9">
    <location>
        <begin position="87"/>
        <end position="198"/>
    </location>
</feature>
<dbReference type="InterPro" id="IPR017941">
    <property type="entry name" value="Rieske_2Fe-2S"/>
</dbReference>
<dbReference type="Proteomes" id="UP000886520">
    <property type="component" value="Chromosome 24"/>
</dbReference>
<dbReference type="Gene3D" id="3.30.460.10">
    <property type="entry name" value="Beta Polymerase, domain 2"/>
    <property type="match status" value="1"/>
</dbReference>